<sequence length="296" mass="33636">MKYLTSVDIQQKVNETGFDWRTGVEVIETLVGAIKYSINKIRVLQDDSERKFILEGSAKDNDSGIVIIPNSEETIQNSDSKVILEYTENIKEVYKDNDIVIFEDIYKTLNESNYINETPVQTPLPSPILCDKIGNIICLSQKSVSVNTSSSATYLSKSLALKKRKLIVPPVARARRCKNSILSKHEGLKSFDLVSPKRKLKLRDGDVSREYPVFRDEDLGVSDNTDEILAVSENIHKQDDDRQTTSEIQEWAIGLVRRYLGETTKLVKEEISSKSNSKLQRVRALRQRFGFSTKTK</sequence>
<evidence type="ECO:0000313" key="1">
    <source>
        <dbReference type="EMBL" id="EEA07855.1"/>
    </source>
</evidence>
<gene>
    <name evidence="1" type="ORF">CMU_029290</name>
</gene>
<dbReference type="OrthoDB" id="340938at2759"/>
<dbReference type="GeneID" id="6997281"/>
<dbReference type="AlphaFoldDB" id="B6AI14"/>
<dbReference type="VEuPathDB" id="CryptoDB:CMU_029290"/>
<organism evidence="1 2">
    <name type="scientific">Cryptosporidium muris (strain RN66)</name>
    <dbReference type="NCBI Taxonomy" id="441375"/>
    <lineage>
        <taxon>Eukaryota</taxon>
        <taxon>Sar</taxon>
        <taxon>Alveolata</taxon>
        <taxon>Apicomplexa</taxon>
        <taxon>Conoidasida</taxon>
        <taxon>Coccidia</taxon>
        <taxon>Eucoccidiorida</taxon>
        <taxon>Eimeriorina</taxon>
        <taxon>Cryptosporidiidae</taxon>
        <taxon>Cryptosporidium</taxon>
    </lineage>
</organism>
<dbReference type="EMBL" id="DS989735">
    <property type="protein sequence ID" value="EEA07855.1"/>
    <property type="molecule type" value="Genomic_DNA"/>
</dbReference>
<proteinExistence type="predicted"/>
<evidence type="ECO:0000313" key="2">
    <source>
        <dbReference type="Proteomes" id="UP000001460"/>
    </source>
</evidence>
<reference evidence="1" key="1">
    <citation type="submission" date="2008-06" db="EMBL/GenBank/DDBJ databases">
        <authorList>
            <person name="Lorenzi H."/>
            <person name="Inman J."/>
            <person name="Miller J."/>
            <person name="Schobel S."/>
            <person name="Amedeo P."/>
            <person name="Caler E.V."/>
            <person name="da Silva J."/>
        </authorList>
    </citation>
    <scope>NUCLEOTIDE SEQUENCE [LARGE SCALE GENOMIC DNA]</scope>
    <source>
        <strain evidence="1">RN66</strain>
    </source>
</reference>
<name>B6AI14_CRYMR</name>
<keyword evidence="2" id="KW-1185">Reference proteome</keyword>
<dbReference type="Proteomes" id="UP000001460">
    <property type="component" value="Unassembled WGS sequence"/>
</dbReference>
<dbReference type="RefSeq" id="XP_002142204.1">
    <property type="nucleotide sequence ID" value="XM_002142168.1"/>
</dbReference>
<accession>B6AI14</accession>
<protein>
    <submittedName>
        <fullName evidence="1">Uncharacterized protein</fullName>
    </submittedName>
</protein>